<evidence type="ECO:0000256" key="1">
    <source>
        <dbReference type="ARBA" id="ARBA00001947"/>
    </source>
</evidence>
<dbReference type="Gene3D" id="3.10.450.490">
    <property type="match status" value="1"/>
</dbReference>
<dbReference type="Gene3D" id="3.10.450.40">
    <property type="match status" value="1"/>
</dbReference>
<dbReference type="CDD" id="cd09597">
    <property type="entry name" value="M4_TLP"/>
    <property type="match status" value="1"/>
</dbReference>
<dbReference type="InterPro" id="IPR001570">
    <property type="entry name" value="Peptidase_M4_C_domain"/>
</dbReference>
<dbReference type="EMBL" id="JAFIMU010000002">
    <property type="protein sequence ID" value="MBN8226783.1"/>
    <property type="molecule type" value="Genomic_DNA"/>
</dbReference>
<protein>
    <submittedName>
        <fullName evidence="12">M4 family metallopeptidase</fullName>
    </submittedName>
</protein>
<dbReference type="InterPro" id="IPR050728">
    <property type="entry name" value="Zinc_Metalloprotease_M4"/>
</dbReference>
<evidence type="ECO:0000256" key="10">
    <source>
        <dbReference type="SAM" id="MobiDB-lite"/>
    </source>
</evidence>
<keyword evidence="7" id="KW-0862">Zinc</keyword>
<proteinExistence type="inferred from homology"/>
<keyword evidence="8" id="KW-0482">Metalloprotease</keyword>
<dbReference type="SUPFAM" id="SSF49785">
    <property type="entry name" value="Galactose-binding domain-like"/>
    <property type="match status" value="1"/>
</dbReference>
<feature type="compositionally biased region" description="Polar residues" evidence="10">
    <location>
        <begin position="8"/>
        <end position="21"/>
    </location>
</feature>
<dbReference type="Pfam" id="PF03413">
    <property type="entry name" value="PepSY"/>
    <property type="match status" value="1"/>
</dbReference>
<dbReference type="Pfam" id="PF07504">
    <property type="entry name" value="FTP"/>
    <property type="match status" value="1"/>
</dbReference>
<dbReference type="PANTHER" id="PTHR33794">
    <property type="entry name" value="BACILLOLYSIN"/>
    <property type="match status" value="1"/>
</dbReference>
<evidence type="ECO:0000256" key="7">
    <source>
        <dbReference type="ARBA" id="ARBA00022833"/>
    </source>
</evidence>
<evidence type="ECO:0000256" key="9">
    <source>
        <dbReference type="ARBA" id="ARBA00023145"/>
    </source>
</evidence>
<dbReference type="InterPro" id="IPR025711">
    <property type="entry name" value="PepSY"/>
</dbReference>
<keyword evidence="13" id="KW-1185">Reference proteome</keyword>
<comment type="caution">
    <text evidence="12">The sequence shown here is derived from an EMBL/GenBank/DDBJ whole genome shotgun (WGS) entry which is preliminary data.</text>
</comment>
<evidence type="ECO:0000256" key="3">
    <source>
        <dbReference type="ARBA" id="ARBA00022670"/>
    </source>
</evidence>
<gene>
    <name evidence="12" type="ORF">JYK02_04590</name>
</gene>
<evidence type="ECO:0000256" key="6">
    <source>
        <dbReference type="ARBA" id="ARBA00022801"/>
    </source>
</evidence>
<feature type="region of interest" description="Disordered" evidence="10">
    <location>
        <begin position="1"/>
        <end position="28"/>
    </location>
</feature>
<dbReference type="InterPro" id="IPR013856">
    <property type="entry name" value="Peptidase_M4_domain"/>
</dbReference>
<accession>A0ABS3D546</accession>
<keyword evidence="4" id="KW-0479">Metal-binding</keyword>
<comment type="cofactor">
    <cofactor evidence="1">
        <name>Zn(2+)</name>
        <dbReference type="ChEBI" id="CHEBI:29105"/>
    </cofactor>
</comment>
<dbReference type="RefSeq" id="WP_207048611.1">
    <property type="nucleotide sequence ID" value="NZ_JAFIMU010000002.1"/>
</dbReference>
<dbReference type="PANTHER" id="PTHR33794:SF1">
    <property type="entry name" value="BACILLOLYSIN"/>
    <property type="match status" value="1"/>
</dbReference>
<sequence length="710" mass="75282">MTIRRTEGSTPVSLRPTTETSAPAKAKNVLRVKDGFESVSRTGAAAGAQPTAAASATAQSSSTGATASQPGRLPLDSKEAQQAIQTSLKALTPPLTASNLLAANKAGPTLAPRSVERDELGMTHVRLDRMHEGVKVFGEQVISHLGADGKVSSVTGEQNPIPAGLGNQKVKLAPQQAIDIAKKELGGKADKQPSSERVVYQDADGKYRAAYQVEVTQIAGQEKPKKQNFIIDANTGAVLENYNKIGGWSKKAAAAMQVNGTASPNAAIPDKGQVESKISIPDNVTVDKLSLDLNVKHTFSGDLKVTLTSPSGKSVVVQDRKGGSKDDIAGSFDLSTAFAGENTKGEWTLKVEDKAARDVGTLNNWSLNIQAKETTPPPTDPQNPPTGTADDVSMYSGHVDLKTTKNADGTYSLEDSTRGKGVVTYDANNKTTASGQTKITDNNDKWGEATDPARAKAAVDAHYGAATTYDFYKDILGRDSIDGAGEKLTSYVHVRNNYVNAFWDGEKMSYGDGDGKQSGPLTTLDIAGHEITHGLTERTAGLIYSGESGGLNEAFSDIMGTGVEWFAAQKNPEAKWNWTVGEAAWTPNNGSNEDGLRYMNDPTKDGYSVDNYKNYPKQTEVHGSSGIANNAFYLLVEGGKNRTSGLEVKGGIGMEDGLKIFGRALTTYMTPKTTFAQAREATIKAATDLHGADSVQVQKVKDAWTAVGVN</sequence>
<evidence type="ECO:0000259" key="11">
    <source>
        <dbReference type="PROSITE" id="PS51829"/>
    </source>
</evidence>
<dbReference type="Pfam" id="PF01483">
    <property type="entry name" value="P_proprotein"/>
    <property type="match status" value="1"/>
</dbReference>
<keyword evidence="5" id="KW-0732">Signal</keyword>
<dbReference type="Gene3D" id="3.10.170.10">
    <property type="match status" value="1"/>
</dbReference>
<dbReference type="Gene3D" id="1.10.390.10">
    <property type="entry name" value="Neutral Protease Domain 2"/>
    <property type="match status" value="1"/>
</dbReference>
<feature type="compositionally biased region" description="Low complexity" evidence="10">
    <location>
        <begin position="42"/>
        <end position="71"/>
    </location>
</feature>
<evidence type="ECO:0000256" key="8">
    <source>
        <dbReference type="ARBA" id="ARBA00023049"/>
    </source>
</evidence>
<reference evidence="12 13" key="1">
    <citation type="submission" date="2021-02" db="EMBL/GenBank/DDBJ databases">
        <title>De Novo genome assembly of isolated myxobacteria.</title>
        <authorList>
            <person name="Stevens D.C."/>
        </authorList>
    </citation>
    <scope>NUCLEOTIDE SEQUENCE [LARGE SCALE GENOMIC DNA]</scope>
    <source>
        <strain evidence="12 13">ATCC 29039</strain>
    </source>
</reference>
<dbReference type="InterPro" id="IPR002884">
    <property type="entry name" value="P_dom"/>
</dbReference>
<organism evidence="12 13">
    <name type="scientific">Corallococcus macrosporus</name>
    <dbReference type="NCBI Taxonomy" id="35"/>
    <lineage>
        <taxon>Bacteria</taxon>
        <taxon>Pseudomonadati</taxon>
        <taxon>Myxococcota</taxon>
        <taxon>Myxococcia</taxon>
        <taxon>Myxococcales</taxon>
        <taxon>Cystobacterineae</taxon>
        <taxon>Myxococcaceae</taxon>
        <taxon>Corallococcus</taxon>
    </lineage>
</organism>
<dbReference type="SUPFAM" id="SSF55486">
    <property type="entry name" value="Metalloproteases ('zincins'), catalytic domain"/>
    <property type="match status" value="1"/>
</dbReference>
<evidence type="ECO:0000256" key="2">
    <source>
        <dbReference type="ARBA" id="ARBA00009388"/>
    </source>
</evidence>
<dbReference type="Proteomes" id="UP000664052">
    <property type="component" value="Unassembled WGS sequence"/>
</dbReference>
<dbReference type="InterPro" id="IPR027268">
    <property type="entry name" value="Peptidase_M4/M1_CTD_sf"/>
</dbReference>
<keyword evidence="3" id="KW-0645">Protease</keyword>
<dbReference type="InterPro" id="IPR011096">
    <property type="entry name" value="FTP_domain"/>
</dbReference>
<evidence type="ECO:0000313" key="12">
    <source>
        <dbReference type="EMBL" id="MBN8226783.1"/>
    </source>
</evidence>
<dbReference type="Pfam" id="PF01447">
    <property type="entry name" value="Peptidase_M4"/>
    <property type="match status" value="1"/>
</dbReference>
<comment type="similarity">
    <text evidence="2">Belongs to the peptidase M4 family.</text>
</comment>
<dbReference type="Pfam" id="PF02868">
    <property type="entry name" value="Peptidase_M4_C"/>
    <property type="match status" value="1"/>
</dbReference>
<evidence type="ECO:0000313" key="13">
    <source>
        <dbReference type="Proteomes" id="UP000664052"/>
    </source>
</evidence>
<dbReference type="PRINTS" id="PR00730">
    <property type="entry name" value="THERMOLYSIN"/>
</dbReference>
<feature type="compositionally biased region" description="Pro residues" evidence="10">
    <location>
        <begin position="375"/>
        <end position="384"/>
    </location>
</feature>
<dbReference type="Gene3D" id="2.60.120.260">
    <property type="entry name" value="Galactose-binding domain-like"/>
    <property type="match status" value="1"/>
</dbReference>
<dbReference type="InterPro" id="IPR008979">
    <property type="entry name" value="Galactose-bd-like_sf"/>
</dbReference>
<name>A0ABS3D546_9BACT</name>
<feature type="region of interest" description="Disordered" evidence="10">
    <location>
        <begin position="368"/>
        <end position="393"/>
    </location>
</feature>
<evidence type="ECO:0000256" key="4">
    <source>
        <dbReference type="ARBA" id="ARBA00022723"/>
    </source>
</evidence>
<dbReference type="InterPro" id="IPR023612">
    <property type="entry name" value="Peptidase_M4"/>
</dbReference>
<feature type="region of interest" description="Disordered" evidence="10">
    <location>
        <begin position="41"/>
        <end position="79"/>
    </location>
</feature>
<keyword evidence="9" id="KW-0865">Zymogen</keyword>
<evidence type="ECO:0000256" key="5">
    <source>
        <dbReference type="ARBA" id="ARBA00022729"/>
    </source>
</evidence>
<feature type="domain" description="P/Homo B" evidence="11">
    <location>
        <begin position="253"/>
        <end position="376"/>
    </location>
</feature>
<keyword evidence="6" id="KW-0378">Hydrolase</keyword>
<dbReference type="PROSITE" id="PS51829">
    <property type="entry name" value="P_HOMO_B"/>
    <property type="match status" value="1"/>
</dbReference>